<proteinExistence type="predicted"/>
<dbReference type="EMBL" id="MWDB01000001">
    <property type="protein sequence ID" value="OQB42653.1"/>
    <property type="molecule type" value="Genomic_DNA"/>
</dbReference>
<dbReference type="AlphaFoldDB" id="A0A1V5ZQY2"/>
<dbReference type="Gene3D" id="3.40.50.880">
    <property type="match status" value="1"/>
</dbReference>
<organism evidence="1">
    <name type="scientific">candidate division CPR1 bacterium ADurb.Bin160</name>
    <dbReference type="NCBI Taxonomy" id="1852826"/>
    <lineage>
        <taxon>Bacteria</taxon>
        <taxon>candidate division CPR1</taxon>
    </lineage>
</organism>
<reference evidence="1" key="1">
    <citation type="submission" date="2017-02" db="EMBL/GenBank/DDBJ databases">
        <title>Delving into the versatile metabolic prowess of the omnipresent phylum Bacteroidetes.</title>
        <authorList>
            <person name="Nobu M.K."/>
            <person name="Mei R."/>
            <person name="Narihiro T."/>
            <person name="Kuroda K."/>
            <person name="Liu W.-T."/>
        </authorList>
    </citation>
    <scope>NUCLEOTIDE SEQUENCE</scope>
    <source>
        <strain evidence="1">ADurb.Bin160</strain>
    </source>
</reference>
<dbReference type="Proteomes" id="UP000485621">
    <property type="component" value="Unassembled WGS sequence"/>
</dbReference>
<dbReference type="PANTHER" id="PTHR11550">
    <property type="entry name" value="CTP SYNTHASE"/>
    <property type="match status" value="1"/>
</dbReference>
<dbReference type="InterPro" id="IPR004468">
    <property type="entry name" value="CTP_synthase"/>
</dbReference>
<dbReference type="GO" id="GO:0003883">
    <property type="term" value="F:CTP synthase activity"/>
    <property type="evidence" value="ECO:0007669"/>
    <property type="project" value="UniProtKB-EC"/>
</dbReference>
<gene>
    <name evidence="1" type="primary">pyrG_1</name>
    <name evidence="1" type="ORF">BWY04_00089</name>
</gene>
<dbReference type="SUPFAM" id="SSF52317">
    <property type="entry name" value="Class I glutamine amidotransferase-like"/>
    <property type="match status" value="1"/>
</dbReference>
<dbReference type="GO" id="GO:0006241">
    <property type="term" value="P:CTP biosynthetic process"/>
    <property type="evidence" value="ECO:0007669"/>
    <property type="project" value="TreeGrafter"/>
</dbReference>
<sequence length="103" mass="11970">MDKYIIERMFGEKKKADMSSWEATVNKLLNPQREITIALVGKYTQLDDSYLSVLESLKHAGAFYDTKIKIERVDSENYESDFWSDSFRNLINQKNILAVVIPC</sequence>
<dbReference type="InterPro" id="IPR029062">
    <property type="entry name" value="Class_I_gatase-like"/>
</dbReference>
<comment type="caution">
    <text evidence="1">The sequence shown here is derived from an EMBL/GenBank/DDBJ whole genome shotgun (WGS) entry which is preliminary data.</text>
</comment>
<accession>A0A1V5ZQY2</accession>
<dbReference type="EC" id="6.3.4.2" evidence="1"/>
<name>A0A1V5ZQY2_9BACT</name>
<dbReference type="PANTHER" id="PTHR11550:SF0">
    <property type="entry name" value="CTP SYNTHASE-RELATED"/>
    <property type="match status" value="1"/>
</dbReference>
<dbReference type="GO" id="GO:0042802">
    <property type="term" value="F:identical protein binding"/>
    <property type="evidence" value="ECO:0007669"/>
    <property type="project" value="TreeGrafter"/>
</dbReference>
<protein>
    <submittedName>
        <fullName evidence="1">CTP synthase</fullName>
        <ecNumber evidence="1">6.3.4.2</ecNumber>
    </submittedName>
</protein>
<dbReference type="GO" id="GO:0019856">
    <property type="term" value="P:pyrimidine nucleobase biosynthetic process"/>
    <property type="evidence" value="ECO:0007669"/>
    <property type="project" value="TreeGrafter"/>
</dbReference>
<keyword evidence="1" id="KW-0436">Ligase</keyword>
<evidence type="ECO:0000313" key="1">
    <source>
        <dbReference type="EMBL" id="OQB42653.1"/>
    </source>
</evidence>